<comment type="similarity">
    <text evidence="1">Belongs to the AfsR/DnrI/RedD regulatory family.</text>
</comment>
<dbReference type="InterPro" id="IPR011990">
    <property type="entry name" value="TPR-like_helical_dom_sf"/>
</dbReference>
<reference evidence="8 9" key="1">
    <citation type="submission" date="2016-10" db="EMBL/GenBank/DDBJ databases">
        <authorList>
            <person name="de Groot N.N."/>
        </authorList>
    </citation>
    <scope>NUCLEOTIDE SEQUENCE [LARGE SCALE GENOMIC DNA]</scope>
    <source>
        <strain evidence="8 9">CGMCC 4.6533</strain>
    </source>
</reference>
<evidence type="ECO:0000256" key="4">
    <source>
        <dbReference type="ARBA" id="ARBA00023163"/>
    </source>
</evidence>
<dbReference type="GO" id="GO:0006355">
    <property type="term" value="P:regulation of DNA-templated transcription"/>
    <property type="evidence" value="ECO:0007669"/>
    <property type="project" value="InterPro"/>
</dbReference>
<dbReference type="Pfam" id="PF00486">
    <property type="entry name" value="Trans_reg_C"/>
    <property type="match status" value="1"/>
</dbReference>
<feature type="DNA-binding region" description="OmpR/PhoB-type" evidence="5">
    <location>
        <begin position="7"/>
        <end position="108"/>
    </location>
</feature>
<dbReference type="InterPro" id="IPR016032">
    <property type="entry name" value="Sig_transdc_resp-reg_C-effctor"/>
</dbReference>
<protein>
    <submittedName>
        <fullName evidence="8">DNA-binding transcriptional activator of the SARP family</fullName>
    </submittedName>
</protein>
<dbReference type="SMART" id="SM01043">
    <property type="entry name" value="BTAD"/>
    <property type="match status" value="1"/>
</dbReference>
<dbReference type="GO" id="GO:0003677">
    <property type="term" value="F:DNA binding"/>
    <property type="evidence" value="ECO:0007669"/>
    <property type="project" value="UniProtKB-UniRule"/>
</dbReference>
<dbReference type="OrthoDB" id="4054020at2"/>
<dbReference type="Gene3D" id="1.10.10.10">
    <property type="entry name" value="Winged helix-like DNA-binding domain superfamily/Winged helix DNA-binding domain"/>
    <property type="match status" value="1"/>
</dbReference>
<feature type="compositionally biased region" description="Gly residues" evidence="6">
    <location>
        <begin position="279"/>
        <end position="290"/>
    </location>
</feature>
<dbReference type="SUPFAM" id="SSF46894">
    <property type="entry name" value="C-terminal effector domain of the bipartite response regulators"/>
    <property type="match status" value="1"/>
</dbReference>
<dbReference type="EMBL" id="FNDJ01000004">
    <property type="protein sequence ID" value="SDI14923.1"/>
    <property type="molecule type" value="Genomic_DNA"/>
</dbReference>
<dbReference type="PANTHER" id="PTHR35807:SF1">
    <property type="entry name" value="TRANSCRIPTIONAL REGULATOR REDD"/>
    <property type="match status" value="1"/>
</dbReference>
<dbReference type="CDD" id="cd15831">
    <property type="entry name" value="BTAD"/>
    <property type="match status" value="1"/>
</dbReference>
<dbReference type="PROSITE" id="PS51755">
    <property type="entry name" value="OMPR_PHOB"/>
    <property type="match status" value="1"/>
</dbReference>
<dbReference type="InterPro" id="IPR051677">
    <property type="entry name" value="AfsR-DnrI-RedD_regulator"/>
</dbReference>
<proteinExistence type="inferred from homology"/>
<evidence type="ECO:0000256" key="5">
    <source>
        <dbReference type="PROSITE-ProRule" id="PRU01091"/>
    </source>
</evidence>
<evidence type="ECO:0000313" key="8">
    <source>
        <dbReference type="EMBL" id="SDI14923.1"/>
    </source>
</evidence>
<dbReference type="GO" id="GO:0000160">
    <property type="term" value="P:phosphorelay signal transduction system"/>
    <property type="evidence" value="ECO:0007669"/>
    <property type="project" value="InterPro"/>
</dbReference>
<dbReference type="InterPro" id="IPR005158">
    <property type="entry name" value="BTAD"/>
</dbReference>
<dbReference type="SMART" id="SM00862">
    <property type="entry name" value="Trans_reg_C"/>
    <property type="match status" value="1"/>
</dbReference>
<dbReference type="RefSeq" id="WP_090930864.1">
    <property type="nucleotide sequence ID" value="NZ_FNDJ01000004.1"/>
</dbReference>
<evidence type="ECO:0000256" key="1">
    <source>
        <dbReference type="ARBA" id="ARBA00005820"/>
    </source>
</evidence>
<evidence type="ECO:0000256" key="6">
    <source>
        <dbReference type="SAM" id="MobiDB-lite"/>
    </source>
</evidence>
<gene>
    <name evidence="8" type="ORF">SAMN05421869_104402</name>
</gene>
<dbReference type="STRING" id="633440.SAMN05421869_104402"/>
<dbReference type="PANTHER" id="PTHR35807">
    <property type="entry name" value="TRANSCRIPTIONAL REGULATOR REDD-RELATED"/>
    <property type="match status" value="1"/>
</dbReference>
<feature type="region of interest" description="Disordered" evidence="6">
    <location>
        <begin position="268"/>
        <end position="290"/>
    </location>
</feature>
<dbReference type="InterPro" id="IPR036388">
    <property type="entry name" value="WH-like_DNA-bd_sf"/>
</dbReference>
<dbReference type="Proteomes" id="UP000199202">
    <property type="component" value="Unassembled WGS sequence"/>
</dbReference>
<dbReference type="Pfam" id="PF03704">
    <property type="entry name" value="BTAD"/>
    <property type="match status" value="1"/>
</dbReference>
<name>A0A1G8I7M8_9ACTN</name>
<dbReference type="Gene3D" id="1.25.40.10">
    <property type="entry name" value="Tetratricopeptide repeat domain"/>
    <property type="match status" value="1"/>
</dbReference>
<keyword evidence="2" id="KW-0805">Transcription regulation</keyword>
<accession>A0A1G8I7M8</accession>
<evidence type="ECO:0000313" key="9">
    <source>
        <dbReference type="Proteomes" id="UP000199202"/>
    </source>
</evidence>
<organism evidence="8 9">
    <name type="scientific">Nonomuraea jiangxiensis</name>
    <dbReference type="NCBI Taxonomy" id="633440"/>
    <lineage>
        <taxon>Bacteria</taxon>
        <taxon>Bacillati</taxon>
        <taxon>Actinomycetota</taxon>
        <taxon>Actinomycetes</taxon>
        <taxon>Streptosporangiales</taxon>
        <taxon>Streptosporangiaceae</taxon>
        <taxon>Nonomuraea</taxon>
    </lineage>
</organism>
<sequence length="290" mass="32213">MELRPHGPSAAGESRAEFGLLGPLTTRVNGRPVRFPSPKHRIVLAALLLNAGRAVPVEDLVNAVWGDTPPRNPRRAVQLYVTRIRASLAEEKPGQVIVTHANGYAVEAEPDRVDLGRFEFWRDRARQAAVKGDLDAEADLLGLALTQWRGEPLADVPSNLLHQEDVPRLREQRLSVLDRRIQVDLRRRRHAELIGELRALTARHPFHERFWGYLMTALHGIGRRADALETYRAARRQLAEELGIAPGAELQALHARILAEDGGGVMCHRRPRAESGSPGARGAGTGTWHR</sequence>
<keyword evidence="4" id="KW-0804">Transcription</keyword>
<evidence type="ECO:0000256" key="2">
    <source>
        <dbReference type="ARBA" id="ARBA00023015"/>
    </source>
</evidence>
<feature type="domain" description="OmpR/PhoB-type" evidence="7">
    <location>
        <begin position="7"/>
        <end position="108"/>
    </location>
</feature>
<dbReference type="AlphaFoldDB" id="A0A1G8I7M8"/>
<dbReference type="SUPFAM" id="SSF48452">
    <property type="entry name" value="TPR-like"/>
    <property type="match status" value="1"/>
</dbReference>
<evidence type="ECO:0000259" key="7">
    <source>
        <dbReference type="PROSITE" id="PS51755"/>
    </source>
</evidence>
<dbReference type="InterPro" id="IPR001867">
    <property type="entry name" value="OmpR/PhoB-type_DNA-bd"/>
</dbReference>
<keyword evidence="3 5" id="KW-0238">DNA-binding</keyword>
<keyword evidence="9" id="KW-1185">Reference proteome</keyword>
<evidence type="ECO:0000256" key="3">
    <source>
        <dbReference type="ARBA" id="ARBA00023125"/>
    </source>
</evidence>